<dbReference type="GO" id="GO:0006355">
    <property type="term" value="P:regulation of DNA-templated transcription"/>
    <property type="evidence" value="ECO:0007669"/>
    <property type="project" value="InterPro"/>
</dbReference>
<sequence>MKRNLNNKIEMLANFFYRALLLKLTPAKMKQEVLDEIQIASEETEIIEDANQIIDHYQEFKTILVGMLATNWKWERIPALIQALLIIGVYAIKMTDASKALVINEIVVLTKTLEPDFEFGFVNAILDKINKI</sequence>
<dbReference type="Gene3D" id="1.10.940.10">
    <property type="entry name" value="NusB-like"/>
    <property type="match status" value="1"/>
</dbReference>
<keyword evidence="4" id="KW-1185">Reference proteome</keyword>
<evidence type="ECO:0000259" key="2">
    <source>
        <dbReference type="Pfam" id="PF01029"/>
    </source>
</evidence>
<evidence type="ECO:0000313" key="4">
    <source>
        <dbReference type="Proteomes" id="UP000237865"/>
    </source>
</evidence>
<feature type="domain" description="NusB/RsmB/TIM44" evidence="2">
    <location>
        <begin position="48"/>
        <end position="131"/>
    </location>
</feature>
<dbReference type="GO" id="GO:0003723">
    <property type="term" value="F:RNA binding"/>
    <property type="evidence" value="ECO:0007669"/>
    <property type="project" value="UniProtKB-KW"/>
</dbReference>
<keyword evidence="1" id="KW-0694">RNA-binding</keyword>
<evidence type="ECO:0000313" key="3">
    <source>
        <dbReference type="EMBL" id="PPE05152.1"/>
    </source>
</evidence>
<comment type="caution">
    <text evidence="3">The sequence shown here is derived from an EMBL/GenBank/DDBJ whole genome shotgun (WGS) entry which is preliminary data.</text>
</comment>
<protein>
    <submittedName>
        <fullName evidence="3">Transcription antitermination protein NusB</fullName>
    </submittedName>
</protein>
<accession>A0A2S5RD67</accession>
<gene>
    <name evidence="3" type="primary">nusB</name>
    <name evidence="3" type="ORF">ELUCI_v1c06880</name>
</gene>
<organism evidence="3 4">
    <name type="scientific">Williamsoniiplasma lucivorax</name>
    <dbReference type="NCBI Taxonomy" id="209274"/>
    <lineage>
        <taxon>Bacteria</taxon>
        <taxon>Bacillati</taxon>
        <taxon>Mycoplasmatota</taxon>
        <taxon>Mollicutes</taxon>
        <taxon>Entomoplasmatales</taxon>
        <taxon>Williamsoniiplasma</taxon>
    </lineage>
</organism>
<proteinExistence type="predicted"/>
<reference evidence="3 4" key="1">
    <citation type="submission" date="2017-11" db="EMBL/GenBank/DDBJ databases">
        <title>Genome sequence of Entomoplasma lucivorax PIPN-2 (ATCC 49196).</title>
        <authorList>
            <person name="Lo W.-S."/>
            <person name="Gasparich G.E."/>
            <person name="Kuo C.-H."/>
        </authorList>
    </citation>
    <scope>NUCLEOTIDE SEQUENCE [LARGE SCALE GENOMIC DNA]</scope>
    <source>
        <strain evidence="3 4">PIPN-2</strain>
    </source>
</reference>
<evidence type="ECO:0000256" key="1">
    <source>
        <dbReference type="ARBA" id="ARBA00022884"/>
    </source>
</evidence>
<name>A0A2S5RD67_9MOLU</name>
<dbReference type="InterPro" id="IPR006027">
    <property type="entry name" value="NusB_RsmB_TIM44"/>
</dbReference>
<dbReference type="RefSeq" id="WP_028126702.1">
    <property type="nucleotide sequence ID" value="NZ_PHNE01000004.1"/>
</dbReference>
<dbReference type="STRING" id="1399797.GCA_000518285_01155"/>
<dbReference type="SUPFAM" id="SSF48013">
    <property type="entry name" value="NusB-like"/>
    <property type="match status" value="1"/>
</dbReference>
<dbReference type="AlphaFoldDB" id="A0A2S5RD67"/>
<dbReference type="Proteomes" id="UP000237865">
    <property type="component" value="Unassembled WGS sequence"/>
</dbReference>
<dbReference type="InterPro" id="IPR035926">
    <property type="entry name" value="NusB-like_sf"/>
</dbReference>
<dbReference type="EMBL" id="PHNE01000004">
    <property type="protein sequence ID" value="PPE05152.1"/>
    <property type="molecule type" value="Genomic_DNA"/>
</dbReference>
<dbReference type="Pfam" id="PF01029">
    <property type="entry name" value="NusB"/>
    <property type="match status" value="1"/>
</dbReference>